<evidence type="ECO:0000313" key="3">
    <source>
        <dbReference type="Proteomes" id="UP000770661"/>
    </source>
</evidence>
<dbReference type="Proteomes" id="UP000770661">
    <property type="component" value="Unassembled WGS sequence"/>
</dbReference>
<gene>
    <name evidence="2" type="ORF">GWK47_000465</name>
</gene>
<dbReference type="EMBL" id="JACEEZ010006225">
    <property type="protein sequence ID" value="KAG0724930.1"/>
    <property type="molecule type" value="Genomic_DNA"/>
</dbReference>
<reference evidence="2" key="1">
    <citation type="submission" date="2020-07" db="EMBL/GenBank/DDBJ databases">
        <title>The High-quality genome of the commercially important snow crab, Chionoecetes opilio.</title>
        <authorList>
            <person name="Jeong J.-H."/>
            <person name="Ryu S."/>
        </authorList>
    </citation>
    <scope>NUCLEOTIDE SEQUENCE</scope>
    <source>
        <strain evidence="2">MADBK_172401_WGS</strain>
        <tissue evidence="2">Digestive gland</tissue>
    </source>
</reference>
<proteinExistence type="predicted"/>
<keyword evidence="3" id="KW-1185">Reference proteome</keyword>
<accession>A0A8J4YBE5</accession>
<name>A0A8J4YBE5_CHIOP</name>
<dbReference type="AlphaFoldDB" id="A0A8J4YBE5"/>
<evidence type="ECO:0000256" key="1">
    <source>
        <dbReference type="SAM" id="MobiDB-lite"/>
    </source>
</evidence>
<feature type="region of interest" description="Disordered" evidence="1">
    <location>
        <begin position="1"/>
        <end position="27"/>
    </location>
</feature>
<comment type="caution">
    <text evidence="2">The sequence shown here is derived from an EMBL/GenBank/DDBJ whole genome shotgun (WGS) entry which is preliminary data.</text>
</comment>
<feature type="compositionally biased region" description="Polar residues" evidence="1">
    <location>
        <begin position="1"/>
        <end position="14"/>
    </location>
</feature>
<sequence>MLNKVPTSARSTWSIERGPSKSMPLSTGMARMRRDVLGSDSWGPTSGLWLVLVSGPPAYPEASYWESTSDRQINRNGSGRGHPWILLEAPWVLTGVIMPCVLDTTASNSGVQSGSCHSF</sequence>
<organism evidence="2 3">
    <name type="scientific">Chionoecetes opilio</name>
    <name type="common">Atlantic snow crab</name>
    <name type="synonym">Cancer opilio</name>
    <dbReference type="NCBI Taxonomy" id="41210"/>
    <lineage>
        <taxon>Eukaryota</taxon>
        <taxon>Metazoa</taxon>
        <taxon>Ecdysozoa</taxon>
        <taxon>Arthropoda</taxon>
        <taxon>Crustacea</taxon>
        <taxon>Multicrustacea</taxon>
        <taxon>Malacostraca</taxon>
        <taxon>Eumalacostraca</taxon>
        <taxon>Eucarida</taxon>
        <taxon>Decapoda</taxon>
        <taxon>Pleocyemata</taxon>
        <taxon>Brachyura</taxon>
        <taxon>Eubrachyura</taxon>
        <taxon>Majoidea</taxon>
        <taxon>Majidae</taxon>
        <taxon>Chionoecetes</taxon>
    </lineage>
</organism>
<protein>
    <submittedName>
        <fullName evidence="2">Uncharacterized protein</fullName>
    </submittedName>
</protein>
<evidence type="ECO:0000313" key="2">
    <source>
        <dbReference type="EMBL" id="KAG0724930.1"/>
    </source>
</evidence>